<feature type="transmembrane region" description="Helical" evidence="7">
    <location>
        <begin position="390"/>
        <end position="409"/>
    </location>
</feature>
<keyword evidence="5 7" id="KW-0472">Membrane</keyword>
<proteinExistence type="inferred from homology"/>
<feature type="transmembrane region" description="Helical" evidence="7">
    <location>
        <begin position="529"/>
        <end position="551"/>
    </location>
</feature>
<evidence type="ECO:0000256" key="1">
    <source>
        <dbReference type="ARBA" id="ARBA00004141"/>
    </source>
</evidence>
<name>A0A9W8EIB5_9FUNG</name>
<dbReference type="GO" id="GO:0012505">
    <property type="term" value="C:endomembrane system"/>
    <property type="evidence" value="ECO:0007669"/>
    <property type="project" value="TreeGrafter"/>
</dbReference>
<dbReference type="EMBL" id="JANBQF010000165">
    <property type="protein sequence ID" value="KAJ2004259.1"/>
    <property type="molecule type" value="Genomic_DNA"/>
</dbReference>
<dbReference type="OrthoDB" id="378564at2759"/>
<evidence type="ECO:0000256" key="2">
    <source>
        <dbReference type="ARBA" id="ARBA00009310"/>
    </source>
</evidence>
<feature type="transmembrane region" description="Helical" evidence="7">
    <location>
        <begin position="365"/>
        <end position="383"/>
    </location>
</feature>
<comment type="subcellular location">
    <subcellularLocation>
        <location evidence="1">Membrane</location>
        <topology evidence="1">Multi-pass membrane protein</topology>
    </subcellularLocation>
</comment>
<keyword evidence="3 7" id="KW-0812">Transmembrane</keyword>
<evidence type="ECO:0000313" key="8">
    <source>
        <dbReference type="EMBL" id="KAJ2004259.1"/>
    </source>
</evidence>
<evidence type="ECO:0000256" key="7">
    <source>
        <dbReference type="SAM" id="Phobius"/>
    </source>
</evidence>
<keyword evidence="4 7" id="KW-1133">Transmembrane helix</keyword>
<evidence type="ECO:0000313" key="9">
    <source>
        <dbReference type="Proteomes" id="UP001150907"/>
    </source>
</evidence>
<evidence type="ECO:0000256" key="6">
    <source>
        <dbReference type="SAM" id="MobiDB-lite"/>
    </source>
</evidence>
<evidence type="ECO:0000256" key="5">
    <source>
        <dbReference type="ARBA" id="ARBA00023136"/>
    </source>
</evidence>
<organism evidence="8 9">
    <name type="scientific">Coemansia thaxteri</name>
    <dbReference type="NCBI Taxonomy" id="2663907"/>
    <lineage>
        <taxon>Eukaryota</taxon>
        <taxon>Fungi</taxon>
        <taxon>Fungi incertae sedis</taxon>
        <taxon>Zoopagomycota</taxon>
        <taxon>Kickxellomycotina</taxon>
        <taxon>Kickxellomycetes</taxon>
        <taxon>Kickxellales</taxon>
        <taxon>Kickxellaceae</taxon>
        <taxon>Coemansia</taxon>
    </lineage>
</organism>
<keyword evidence="9" id="KW-1185">Reference proteome</keyword>
<dbReference type="PANTHER" id="PTHR21347">
    <property type="entry name" value="CLEFT LIP AND PALATE ASSOCIATED TRANSMEMBRANE PROTEIN-RELATED"/>
    <property type="match status" value="1"/>
</dbReference>
<dbReference type="AlphaFoldDB" id="A0A9W8EIB5"/>
<dbReference type="Pfam" id="PF05602">
    <property type="entry name" value="CLPTM1"/>
    <property type="match status" value="1"/>
</dbReference>
<sequence length="590" mass="66503">MGLVGKATSLLAVAVFGWYVTRIALVSLALFYPTAHIPVLRPRAQPPPGAVFHDMAWQEPFEYEAAMYVSTMESFFPHPELFFNNSERVWHVGPACLSQRRARVDKKLAIALPDAVRVANGTTLYAFLFVQKAGQMQPHPSLADEYAAYARAALTSVRLRQVSQKHALLSVSSESKADSTQQELLENEAWIPHGKARLSWEIVLENHRFPEWSFPLDLAPYLRVSKHSGRRGRPYIPLVWENPIAARAKHWVPLTNQTSISSDVPLDAMSIDVDVSLSGTILGWFRLCNYAHQGLGELSSPRALIQYSDSDVDNLKEMVYEVNPTMLAITIVAMALHILFEFLAYKEDVHFWSAKSGSSLQGISRSSMLMSFASSSISLLYLYDRRKDTNIVVLLGAAAGAIVEAWKLTKVLSISDILPFARTPSDAKPASPKKKSADSSVGQDDMALRERVQRQVDQQTAWYIGHLCIPAIVAYAAFSLVYMQHESYISWFLHVSLASVYTLEFIQMWPQLLINHKLKTVDMLPLTAFLYRFLLTFIDDLYALVVPMPLIERIGTLRDDVVFFVLCYQWYKFPRRKPAPAAVAENKKTE</sequence>
<gene>
    <name evidence="8" type="primary">CLPTM1</name>
    <name evidence="8" type="ORF">H4R26_002616</name>
</gene>
<dbReference type="PANTHER" id="PTHR21347:SF0">
    <property type="entry name" value="LIPID SCRAMBLASE CLPTM1L"/>
    <property type="match status" value="1"/>
</dbReference>
<feature type="transmembrane region" description="Helical" evidence="7">
    <location>
        <begin position="488"/>
        <end position="509"/>
    </location>
</feature>
<protein>
    <submittedName>
        <fullName evidence="8">Cleft lip and palate transmembrane protein 1 like protein</fullName>
    </submittedName>
</protein>
<evidence type="ECO:0000256" key="4">
    <source>
        <dbReference type="ARBA" id="ARBA00022989"/>
    </source>
</evidence>
<feature type="transmembrane region" description="Helical" evidence="7">
    <location>
        <begin position="461"/>
        <end position="481"/>
    </location>
</feature>
<feature type="region of interest" description="Disordered" evidence="6">
    <location>
        <begin position="424"/>
        <end position="445"/>
    </location>
</feature>
<feature type="transmembrane region" description="Helical" evidence="7">
    <location>
        <begin position="12"/>
        <end position="33"/>
    </location>
</feature>
<reference evidence="8" key="1">
    <citation type="submission" date="2022-07" db="EMBL/GenBank/DDBJ databases">
        <title>Phylogenomic reconstructions and comparative analyses of Kickxellomycotina fungi.</title>
        <authorList>
            <person name="Reynolds N.K."/>
            <person name="Stajich J.E."/>
            <person name="Barry K."/>
            <person name="Grigoriev I.V."/>
            <person name="Crous P."/>
            <person name="Smith M.E."/>
        </authorList>
    </citation>
    <scope>NUCLEOTIDE SEQUENCE</scope>
    <source>
        <strain evidence="8">IMI 214461</strain>
    </source>
</reference>
<dbReference type="InterPro" id="IPR008429">
    <property type="entry name" value="CLPTM1"/>
</dbReference>
<comment type="caution">
    <text evidence="8">The sequence shown here is derived from an EMBL/GenBank/DDBJ whole genome shotgun (WGS) entry which is preliminary data.</text>
</comment>
<dbReference type="GO" id="GO:0016020">
    <property type="term" value="C:membrane"/>
    <property type="evidence" value="ECO:0007669"/>
    <property type="project" value="UniProtKB-SubCell"/>
</dbReference>
<comment type="similarity">
    <text evidence="2">Belongs to the CLPTM1 family.</text>
</comment>
<accession>A0A9W8EIB5</accession>
<evidence type="ECO:0000256" key="3">
    <source>
        <dbReference type="ARBA" id="ARBA00022692"/>
    </source>
</evidence>
<feature type="transmembrane region" description="Helical" evidence="7">
    <location>
        <begin position="326"/>
        <end position="345"/>
    </location>
</feature>
<dbReference type="Proteomes" id="UP001150907">
    <property type="component" value="Unassembled WGS sequence"/>
</dbReference>